<keyword evidence="1" id="KW-0030">Aminoacyl-tRNA synthetase</keyword>
<accession>U6M9Z3</accession>
<dbReference type="GeneID" id="25339668"/>
<proteinExistence type="predicted"/>
<keyword evidence="2" id="KW-1185">Reference proteome</keyword>
<dbReference type="GO" id="GO:0004812">
    <property type="term" value="F:aminoacyl-tRNA ligase activity"/>
    <property type="evidence" value="ECO:0007669"/>
    <property type="project" value="UniProtKB-KW"/>
</dbReference>
<keyword evidence="1" id="KW-0436">Ligase</keyword>
<reference evidence="1" key="2">
    <citation type="submission" date="2013-10" db="EMBL/GenBank/DDBJ databases">
        <authorList>
            <person name="Aslett M."/>
        </authorList>
    </citation>
    <scope>NUCLEOTIDE SEQUENCE [LARGE SCALE GENOMIC DNA]</scope>
    <source>
        <strain evidence="1">Weybridge</strain>
    </source>
</reference>
<organism evidence="1 2">
    <name type="scientific">Eimeria maxima</name>
    <name type="common">Coccidian parasite</name>
    <dbReference type="NCBI Taxonomy" id="5804"/>
    <lineage>
        <taxon>Eukaryota</taxon>
        <taxon>Sar</taxon>
        <taxon>Alveolata</taxon>
        <taxon>Apicomplexa</taxon>
        <taxon>Conoidasida</taxon>
        <taxon>Coccidia</taxon>
        <taxon>Eucoccidiorida</taxon>
        <taxon>Eimeriorina</taxon>
        <taxon>Eimeriidae</taxon>
        <taxon>Eimeria</taxon>
    </lineage>
</organism>
<dbReference type="EMBL" id="HG720284">
    <property type="protein sequence ID" value="CDJ59309.1"/>
    <property type="molecule type" value="Genomic_DNA"/>
</dbReference>
<dbReference type="Proteomes" id="UP000030763">
    <property type="component" value="Unassembled WGS sequence"/>
</dbReference>
<evidence type="ECO:0000313" key="1">
    <source>
        <dbReference type="EMBL" id="CDJ59309.1"/>
    </source>
</evidence>
<dbReference type="OrthoDB" id="10426229at2759"/>
<gene>
    <name evidence="1" type="ORF">EMWEY_00056820</name>
</gene>
<dbReference type="RefSeq" id="XP_013335957.1">
    <property type="nucleotide sequence ID" value="XM_013480503.1"/>
</dbReference>
<dbReference type="AlphaFoldDB" id="U6M9Z3"/>
<evidence type="ECO:0000313" key="2">
    <source>
        <dbReference type="Proteomes" id="UP000030763"/>
    </source>
</evidence>
<reference evidence="1" key="1">
    <citation type="submission" date="2013-10" db="EMBL/GenBank/DDBJ databases">
        <title>Genomic analysis of the causative agents of coccidiosis in chickens.</title>
        <authorList>
            <person name="Reid A.J."/>
            <person name="Blake D."/>
            <person name="Billington K."/>
            <person name="Browne H."/>
            <person name="Dunn M."/>
            <person name="Hung S."/>
            <person name="Kawahara F."/>
            <person name="Miranda-Saavedra D."/>
            <person name="Mourier T."/>
            <person name="Nagra H."/>
            <person name="Otto T.D."/>
            <person name="Rawlings N."/>
            <person name="Sanchez A."/>
            <person name="Sanders M."/>
            <person name="Subramaniam C."/>
            <person name="Tay Y."/>
            <person name="Dear P."/>
            <person name="Doerig C."/>
            <person name="Gruber A."/>
            <person name="Parkinson J."/>
            <person name="Shirley M."/>
            <person name="Wan K.L."/>
            <person name="Berriman M."/>
            <person name="Tomley F."/>
            <person name="Pain A."/>
        </authorList>
    </citation>
    <scope>NUCLEOTIDE SEQUENCE [LARGE SCALE GENOMIC DNA]</scope>
    <source>
        <strain evidence="1">Weybridge</strain>
    </source>
</reference>
<sequence length="69" mass="7341">MCIKGNGDGTAAFSDAISAVFKSYMGRMPDLDILFPPPRIYLMAVSVSPLGRHSLLGYGYADIPMTAGN</sequence>
<name>U6M9Z3_EIMMA</name>
<dbReference type="VEuPathDB" id="ToxoDB:EMWEY_00056820"/>
<protein>
    <submittedName>
        <fullName evidence="1">Seryl-tRNA synthetase, putative</fullName>
    </submittedName>
</protein>